<dbReference type="PANTHER" id="PTHR42964">
    <property type="entry name" value="ENOYL-COA HYDRATASE"/>
    <property type="match status" value="1"/>
</dbReference>
<reference evidence="2 3" key="1">
    <citation type="submission" date="2019-10" db="EMBL/GenBank/DDBJ databases">
        <title>Thermopilla bonchosmolovskayae gen. nov., sp. nov., a moderately thermophilic Chloroflexi bacterium from a Chukotka hot spring (Arctic, Russia), representing a novel classis Thermopillaia, which include previously uncultivated lineage OLB14.</title>
        <authorList>
            <person name="Kochetkova T.V."/>
            <person name="Zayulina K.S."/>
            <person name="Zhigarkov V.S."/>
            <person name="Minaev N.V."/>
            <person name="Novikov A."/>
            <person name="Toshchakov S.V."/>
            <person name="Elcheninov A.G."/>
            <person name="Kublanov I.V."/>
        </authorList>
    </citation>
    <scope>NUCLEOTIDE SEQUENCE [LARGE SCALE GENOMIC DNA]</scope>
    <source>
        <strain evidence="2 3">3753O</strain>
    </source>
</reference>
<comment type="similarity">
    <text evidence="1">Belongs to the enoyl-CoA hydratase/isomerase family.</text>
</comment>
<dbReference type="RefSeq" id="WP_158067881.1">
    <property type="nucleotide sequence ID" value="NZ_CP042829.1"/>
</dbReference>
<gene>
    <name evidence="2" type="ORF">Tbon_11760</name>
</gene>
<dbReference type="Proteomes" id="UP000326331">
    <property type="component" value="Chromosome"/>
</dbReference>
<protein>
    <submittedName>
        <fullName evidence="2">Enoyl-CoA hydratase</fullName>
    </submittedName>
</protein>
<dbReference type="EMBL" id="CP042829">
    <property type="protein sequence ID" value="QFG03935.1"/>
    <property type="molecule type" value="Genomic_DNA"/>
</dbReference>
<evidence type="ECO:0000256" key="1">
    <source>
        <dbReference type="ARBA" id="ARBA00005254"/>
    </source>
</evidence>
<proteinExistence type="inferred from homology"/>
<name>A0ABX6C3U6_9CHLR</name>
<dbReference type="InterPro" id="IPR029045">
    <property type="entry name" value="ClpP/crotonase-like_dom_sf"/>
</dbReference>
<dbReference type="Gene3D" id="1.10.12.10">
    <property type="entry name" value="Lyase 2-enoyl-coa Hydratase, Chain A, domain 2"/>
    <property type="match status" value="1"/>
</dbReference>
<evidence type="ECO:0000313" key="2">
    <source>
        <dbReference type="EMBL" id="QFG03935.1"/>
    </source>
</evidence>
<dbReference type="CDD" id="cd06558">
    <property type="entry name" value="crotonase-like"/>
    <property type="match status" value="1"/>
</dbReference>
<dbReference type="Pfam" id="PF00378">
    <property type="entry name" value="ECH_1"/>
    <property type="match status" value="1"/>
</dbReference>
<dbReference type="InterPro" id="IPR051683">
    <property type="entry name" value="Enoyl-CoA_Hydratase/Isomerase"/>
</dbReference>
<organism evidence="2 3">
    <name type="scientific">Tepidiforma bonchosmolovskayae</name>
    <dbReference type="NCBI Taxonomy" id="2601677"/>
    <lineage>
        <taxon>Bacteria</taxon>
        <taxon>Bacillati</taxon>
        <taxon>Chloroflexota</taxon>
        <taxon>Tepidiformia</taxon>
        <taxon>Tepidiformales</taxon>
        <taxon>Tepidiformaceae</taxon>
        <taxon>Tepidiforma</taxon>
    </lineage>
</organism>
<dbReference type="InterPro" id="IPR014748">
    <property type="entry name" value="Enoyl-CoA_hydra_C"/>
</dbReference>
<sequence>MADLVRYAEDRGIATVTLDSPENRNALSAALVGQLAAALERAFAAETVRGIVLTGSGSVFCSGADLREQLAANEAGQAAGPGGGGLPAIIRMIRSGPKPVVARVNGHARAGGIGLIAAADIAIAPETATFAFSEVRIGVVPAIIAVPIMERVGRTAVSDLFLTGRQFDGTTAAAIGLIARAVPAEELDGAVEECVGALRLASPAALAACKELIRTVPSMAFEQALDWAAAFSARLFQGEDAREGMAAFLEKRKPRWQAE</sequence>
<dbReference type="SUPFAM" id="SSF52096">
    <property type="entry name" value="ClpP/crotonase"/>
    <property type="match status" value="1"/>
</dbReference>
<dbReference type="Gene3D" id="3.90.226.10">
    <property type="entry name" value="2-enoyl-CoA Hydratase, Chain A, domain 1"/>
    <property type="match status" value="1"/>
</dbReference>
<keyword evidence="3" id="KW-1185">Reference proteome</keyword>
<dbReference type="PANTHER" id="PTHR42964:SF1">
    <property type="entry name" value="POLYKETIDE BIOSYNTHESIS ENOYL-COA HYDRATASE PKSH-RELATED"/>
    <property type="match status" value="1"/>
</dbReference>
<evidence type="ECO:0000313" key="3">
    <source>
        <dbReference type="Proteomes" id="UP000326331"/>
    </source>
</evidence>
<dbReference type="InterPro" id="IPR001753">
    <property type="entry name" value="Enoyl-CoA_hydra/iso"/>
</dbReference>
<accession>A0ABX6C3U6</accession>